<evidence type="ECO:0000256" key="5">
    <source>
        <dbReference type="ARBA" id="ARBA00022679"/>
    </source>
</evidence>
<feature type="non-terminal residue" evidence="20">
    <location>
        <position position="1"/>
    </location>
</feature>
<comment type="subcellular location">
    <subcellularLocation>
        <location evidence="2">Endomembrane system</location>
        <topology evidence="2">Multi-pass membrane protein</topology>
    </subcellularLocation>
</comment>
<evidence type="ECO:0000256" key="15">
    <source>
        <dbReference type="ARBA" id="ARBA00042946"/>
    </source>
</evidence>
<feature type="transmembrane region" description="Helical" evidence="18">
    <location>
        <begin position="111"/>
        <end position="139"/>
    </location>
</feature>
<evidence type="ECO:0000256" key="17">
    <source>
        <dbReference type="SAM" id="MobiDB-lite"/>
    </source>
</evidence>
<dbReference type="EC" id="2.3.2.27" evidence="4"/>
<keyword evidence="7" id="KW-0479">Metal-binding</keyword>
<dbReference type="InterPro" id="IPR013083">
    <property type="entry name" value="Znf_RING/FYVE/PHD"/>
</dbReference>
<keyword evidence="5" id="KW-0808">Transferase</keyword>
<dbReference type="EMBL" id="WEKW01016749">
    <property type="protein sequence ID" value="NWI28820.1"/>
    <property type="molecule type" value="Genomic_DNA"/>
</dbReference>
<evidence type="ECO:0000256" key="12">
    <source>
        <dbReference type="ARBA" id="ARBA00023136"/>
    </source>
</evidence>
<evidence type="ECO:0000256" key="10">
    <source>
        <dbReference type="ARBA" id="ARBA00022833"/>
    </source>
</evidence>
<dbReference type="InterPro" id="IPR044235">
    <property type="entry name" value="RNFT1/2"/>
</dbReference>
<proteinExistence type="predicted"/>
<evidence type="ECO:0000256" key="8">
    <source>
        <dbReference type="ARBA" id="ARBA00022771"/>
    </source>
</evidence>
<dbReference type="AlphaFoldDB" id="A0A851A7Z5"/>
<evidence type="ECO:0000256" key="18">
    <source>
        <dbReference type="SAM" id="Phobius"/>
    </source>
</evidence>
<keyword evidence="21" id="KW-1185">Reference proteome</keyword>
<evidence type="ECO:0000256" key="2">
    <source>
        <dbReference type="ARBA" id="ARBA00004127"/>
    </source>
</evidence>
<feature type="non-terminal residue" evidence="20">
    <location>
        <position position="373"/>
    </location>
</feature>
<keyword evidence="10" id="KW-0862">Zinc</keyword>
<comment type="caution">
    <text evidence="20">The sequence shown here is derived from an EMBL/GenBank/DDBJ whole genome shotgun (WGS) entry which is preliminary data.</text>
</comment>
<sequence length="373" mass="42568">MQPNCSHLHNVQGSGDDSSSSQSTHAARLSGESSRHHSGDVRIQLNSAVGEAREHASSQHSRPGSQSHSHGHAHSEAGGPDNPTPDSEEHSGSSLAELRYLLQWLHKSLPYILILCVKLIMQHIIGISLGIGLLTTYMYANNSIVNQVFLRERCSKLQCAWLLVYLTGSSLLLYYTFHSQSLYYSLIFLKPTVDFMNFWEVLWIVGITDFILKFLFMAFKCFILLVPSFMMSFKSKYYRMFVPIPVWFRYLIGYGELDSALGWTLGILLGLLYLILKVCKLYIPLKPFCSNYHWRHYGVTASKRQCSESDDICSICQAEFQKPVLLICQHTFCEECISLWFNREKTCPLCRTVISDHVNKWKDGATSMHLQIF</sequence>
<feature type="region of interest" description="Disordered" evidence="17">
    <location>
        <begin position="1"/>
        <end position="91"/>
    </location>
</feature>
<keyword evidence="20" id="KW-0436">Ligase</keyword>
<dbReference type="PANTHER" id="PTHR15860:SF1">
    <property type="entry name" value="E3 UBIQUITIN-PROTEIN LIGASE RNFT1"/>
    <property type="match status" value="1"/>
</dbReference>
<evidence type="ECO:0000256" key="13">
    <source>
        <dbReference type="ARBA" id="ARBA00037172"/>
    </source>
</evidence>
<accession>A0A851A7Z5</accession>
<evidence type="ECO:0000256" key="16">
    <source>
        <dbReference type="PROSITE-ProRule" id="PRU00175"/>
    </source>
</evidence>
<dbReference type="Pfam" id="PF13639">
    <property type="entry name" value="zf-RING_2"/>
    <property type="match status" value="1"/>
</dbReference>
<evidence type="ECO:0000256" key="1">
    <source>
        <dbReference type="ARBA" id="ARBA00000900"/>
    </source>
</evidence>
<dbReference type="GO" id="GO:0008270">
    <property type="term" value="F:zinc ion binding"/>
    <property type="evidence" value="ECO:0007669"/>
    <property type="project" value="UniProtKB-KW"/>
</dbReference>
<evidence type="ECO:0000256" key="14">
    <source>
        <dbReference type="ARBA" id="ARBA00039413"/>
    </source>
</evidence>
<dbReference type="Gene3D" id="3.30.40.10">
    <property type="entry name" value="Zinc/RING finger domain, C3HC4 (zinc finger)"/>
    <property type="match status" value="1"/>
</dbReference>
<dbReference type="GO" id="GO:0016874">
    <property type="term" value="F:ligase activity"/>
    <property type="evidence" value="ECO:0007669"/>
    <property type="project" value="UniProtKB-KW"/>
</dbReference>
<feature type="domain" description="RING-type" evidence="19">
    <location>
        <begin position="313"/>
        <end position="351"/>
    </location>
</feature>
<keyword evidence="8 16" id="KW-0863">Zinc-finger</keyword>
<dbReference type="GO" id="GO:0061630">
    <property type="term" value="F:ubiquitin protein ligase activity"/>
    <property type="evidence" value="ECO:0007669"/>
    <property type="project" value="UniProtKB-EC"/>
</dbReference>
<keyword evidence="6 18" id="KW-0812">Transmembrane</keyword>
<feature type="compositionally biased region" description="Low complexity" evidence="17">
    <location>
        <begin position="12"/>
        <end position="23"/>
    </location>
</feature>
<dbReference type="FunFam" id="3.30.40.10:FF:000440">
    <property type="entry name" value="RING finger and transmembrane domain-containing protein 1"/>
    <property type="match status" value="1"/>
</dbReference>
<evidence type="ECO:0000256" key="3">
    <source>
        <dbReference type="ARBA" id="ARBA00004906"/>
    </source>
</evidence>
<organism evidence="20 21">
    <name type="scientific">Sula dactylatra</name>
    <name type="common">Masked booby</name>
    <dbReference type="NCBI Taxonomy" id="56068"/>
    <lineage>
        <taxon>Eukaryota</taxon>
        <taxon>Metazoa</taxon>
        <taxon>Chordata</taxon>
        <taxon>Craniata</taxon>
        <taxon>Vertebrata</taxon>
        <taxon>Euteleostomi</taxon>
        <taxon>Archelosauria</taxon>
        <taxon>Archosauria</taxon>
        <taxon>Dinosauria</taxon>
        <taxon>Saurischia</taxon>
        <taxon>Theropoda</taxon>
        <taxon>Coelurosauria</taxon>
        <taxon>Aves</taxon>
        <taxon>Neognathae</taxon>
        <taxon>Neoaves</taxon>
        <taxon>Aequornithes</taxon>
        <taxon>Suliformes</taxon>
        <taxon>Sulidae</taxon>
        <taxon>Sula</taxon>
    </lineage>
</organism>
<keyword evidence="9" id="KW-0833">Ubl conjugation pathway</keyword>
<evidence type="ECO:0000313" key="21">
    <source>
        <dbReference type="Proteomes" id="UP000619137"/>
    </source>
</evidence>
<dbReference type="SMART" id="SM00184">
    <property type="entry name" value="RING"/>
    <property type="match status" value="1"/>
</dbReference>
<feature type="compositionally biased region" description="Polar residues" evidence="17">
    <location>
        <begin position="1"/>
        <end position="11"/>
    </location>
</feature>
<evidence type="ECO:0000256" key="11">
    <source>
        <dbReference type="ARBA" id="ARBA00022989"/>
    </source>
</evidence>
<dbReference type="InterPro" id="IPR001841">
    <property type="entry name" value="Znf_RING"/>
</dbReference>
<evidence type="ECO:0000256" key="4">
    <source>
        <dbReference type="ARBA" id="ARBA00012483"/>
    </source>
</evidence>
<evidence type="ECO:0000256" key="9">
    <source>
        <dbReference type="ARBA" id="ARBA00022786"/>
    </source>
</evidence>
<evidence type="ECO:0000259" key="19">
    <source>
        <dbReference type="PROSITE" id="PS50089"/>
    </source>
</evidence>
<protein>
    <recommendedName>
        <fullName evidence="14">E3 ubiquitin-protein ligase RNFT1</fullName>
        <ecNumber evidence="4">2.3.2.27</ecNumber>
    </recommendedName>
    <alternativeName>
        <fullName evidence="15">RING finger and transmembrane domain-containing protein 1</fullName>
    </alternativeName>
</protein>
<feature type="transmembrane region" description="Helical" evidence="18">
    <location>
        <begin position="237"/>
        <end position="254"/>
    </location>
</feature>
<dbReference type="PROSITE" id="PS00518">
    <property type="entry name" value="ZF_RING_1"/>
    <property type="match status" value="1"/>
</dbReference>
<dbReference type="GO" id="GO:0005783">
    <property type="term" value="C:endoplasmic reticulum"/>
    <property type="evidence" value="ECO:0007669"/>
    <property type="project" value="TreeGrafter"/>
</dbReference>
<dbReference type="CDD" id="cd16741">
    <property type="entry name" value="RING-HC_RNFT1"/>
    <property type="match status" value="1"/>
</dbReference>
<dbReference type="InterPro" id="IPR017907">
    <property type="entry name" value="Znf_RING_CS"/>
</dbReference>
<comment type="function">
    <text evidence="13">E3 ubiquitin-protein ligase that acts in the endoplasmic reticulum (ER)-associated degradation (ERAD) pathway, which targets misfolded proteins that accumulate in the endoplasmic reticulum (ER) for ubiquitination and subsequent proteasome-mediated degradation. Protects cells from ER stress-induced apoptosis.</text>
</comment>
<comment type="pathway">
    <text evidence="3">Protein modification; protein ubiquitination.</text>
</comment>
<feature type="transmembrane region" description="Helical" evidence="18">
    <location>
        <begin position="201"/>
        <end position="225"/>
    </location>
</feature>
<comment type="catalytic activity">
    <reaction evidence="1">
        <text>S-ubiquitinyl-[E2 ubiquitin-conjugating enzyme]-L-cysteine + [acceptor protein]-L-lysine = [E2 ubiquitin-conjugating enzyme]-L-cysteine + N(6)-ubiquitinyl-[acceptor protein]-L-lysine.</text>
        <dbReference type="EC" id="2.3.2.27"/>
    </reaction>
</comment>
<dbReference type="SUPFAM" id="SSF57850">
    <property type="entry name" value="RING/U-box"/>
    <property type="match status" value="1"/>
</dbReference>
<evidence type="ECO:0000313" key="20">
    <source>
        <dbReference type="EMBL" id="NWI28820.1"/>
    </source>
</evidence>
<gene>
    <name evidence="20" type="primary">Rnft1</name>
    <name evidence="20" type="ORF">SULDAC_R09250</name>
</gene>
<evidence type="ECO:0000256" key="7">
    <source>
        <dbReference type="ARBA" id="ARBA00022723"/>
    </source>
</evidence>
<name>A0A851A7Z5_SULDA</name>
<dbReference type="Proteomes" id="UP000619137">
    <property type="component" value="Unassembled WGS sequence"/>
</dbReference>
<dbReference type="PROSITE" id="PS50089">
    <property type="entry name" value="ZF_RING_2"/>
    <property type="match status" value="1"/>
</dbReference>
<keyword evidence="11 18" id="KW-1133">Transmembrane helix</keyword>
<reference evidence="20" key="1">
    <citation type="submission" date="2019-10" db="EMBL/GenBank/DDBJ databases">
        <title>Bird 10,000 Genomes (B10K) Project - Family phase.</title>
        <authorList>
            <person name="Zhang G."/>
        </authorList>
    </citation>
    <scope>NUCLEOTIDE SEQUENCE</scope>
    <source>
        <strain evidence="20">B10K-DU-002-49</strain>
        <tissue evidence="20">Muscle</tissue>
    </source>
</reference>
<evidence type="ECO:0000256" key="6">
    <source>
        <dbReference type="ARBA" id="ARBA00022692"/>
    </source>
</evidence>
<keyword evidence="12 18" id="KW-0472">Membrane</keyword>
<feature type="transmembrane region" description="Helical" evidence="18">
    <location>
        <begin position="159"/>
        <end position="177"/>
    </location>
</feature>
<feature type="transmembrane region" description="Helical" evidence="18">
    <location>
        <begin position="260"/>
        <end position="276"/>
    </location>
</feature>
<dbReference type="PANTHER" id="PTHR15860">
    <property type="entry name" value="UNCHARACTERIZED RING FINGER-CONTAINING PROTEIN"/>
    <property type="match status" value="1"/>
</dbReference>
<dbReference type="GO" id="GO:1904294">
    <property type="term" value="P:positive regulation of ERAD pathway"/>
    <property type="evidence" value="ECO:0007669"/>
    <property type="project" value="InterPro"/>
</dbReference>